<evidence type="ECO:0000259" key="1">
    <source>
        <dbReference type="Pfam" id="PF18139"/>
    </source>
</evidence>
<organism evidence="2 3">
    <name type="scientific">Adineta ricciae</name>
    <name type="common">Rotifer</name>
    <dbReference type="NCBI Taxonomy" id="249248"/>
    <lineage>
        <taxon>Eukaryota</taxon>
        <taxon>Metazoa</taxon>
        <taxon>Spiralia</taxon>
        <taxon>Gnathifera</taxon>
        <taxon>Rotifera</taxon>
        <taxon>Eurotatoria</taxon>
        <taxon>Bdelloidea</taxon>
        <taxon>Adinetida</taxon>
        <taxon>Adinetidae</taxon>
        <taxon>Adineta</taxon>
    </lineage>
</organism>
<dbReference type="InterPro" id="IPR050927">
    <property type="entry name" value="TRPM"/>
</dbReference>
<proteinExistence type="predicted"/>
<name>A0A816DQL3_ADIRI</name>
<evidence type="ECO:0000313" key="2">
    <source>
        <dbReference type="EMBL" id="CAF1637673.1"/>
    </source>
</evidence>
<dbReference type="PANTHER" id="PTHR13800:SF1">
    <property type="entry name" value="TRANSIENT RECEPTOR POTENTIAL CATION CHANNEL TRPM"/>
    <property type="match status" value="1"/>
</dbReference>
<dbReference type="AlphaFoldDB" id="A0A816DQL3"/>
<dbReference type="InterPro" id="IPR041491">
    <property type="entry name" value="TRPM_SLOG"/>
</dbReference>
<dbReference type="Pfam" id="PF18139">
    <property type="entry name" value="LSDAT_euk"/>
    <property type="match status" value="1"/>
</dbReference>
<feature type="non-terminal residue" evidence="2">
    <location>
        <position position="160"/>
    </location>
</feature>
<reference evidence="2" key="1">
    <citation type="submission" date="2021-02" db="EMBL/GenBank/DDBJ databases">
        <authorList>
            <person name="Nowell W R."/>
        </authorList>
    </citation>
    <scope>NUCLEOTIDE SEQUENCE</scope>
</reference>
<dbReference type="Proteomes" id="UP000663828">
    <property type="component" value="Unassembled WGS sequence"/>
</dbReference>
<sequence length="160" mass="17454">MAGEIAEQMRNVQKKINSLAICQQDASNELTTDFGFLKFDENELDSSTRLSEYIRLSLNTSAETVVKFMKDGWALPNPDLIISVTGGAKSFEMSARLKKVFQRGLVAAAVTTKAWLITAGTNAGVVKEVGEALNNYRYKNEKHGLDVPCIGIGSWGYTAG</sequence>
<feature type="domain" description="TRPM SLOG" evidence="1">
    <location>
        <begin position="52"/>
        <end position="156"/>
    </location>
</feature>
<dbReference type="GO" id="GO:0005261">
    <property type="term" value="F:monoatomic cation channel activity"/>
    <property type="evidence" value="ECO:0007669"/>
    <property type="project" value="TreeGrafter"/>
</dbReference>
<keyword evidence="3" id="KW-1185">Reference proteome</keyword>
<dbReference type="GO" id="GO:0005886">
    <property type="term" value="C:plasma membrane"/>
    <property type="evidence" value="ECO:0007669"/>
    <property type="project" value="TreeGrafter"/>
</dbReference>
<dbReference type="PANTHER" id="PTHR13800">
    <property type="entry name" value="TRANSIENT RECEPTOR POTENTIAL CATION CHANNEL, SUBFAMILY M, MEMBER 6"/>
    <property type="match status" value="1"/>
</dbReference>
<accession>A0A816DQL3</accession>
<dbReference type="GO" id="GO:0030001">
    <property type="term" value="P:metal ion transport"/>
    <property type="evidence" value="ECO:0007669"/>
    <property type="project" value="TreeGrafter"/>
</dbReference>
<protein>
    <recommendedName>
        <fullName evidence="1">TRPM SLOG domain-containing protein</fullName>
    </recommendedName>
</protein>
<evidence type="ECO:0000313" key="3">
    <source>
        <dbReference type="Proteomes" id="UP000663828"/>
    </source>
</evidence>
<dbReference type="EMBL" id="CAJNOR010008795">
    <property type="protein sequence ID" value="CAF1637673.1"/>
    <property type="molecule type" value="Genomic_DNA"/>
</dbReference>
<comment type="caution">
    <text evidence="2">The sequence shown here is derived from an EMBL/GenBank/DDBJ whole genome shotgun (WGS) entry which is preliminary data.</text>
</comment>
<gene>
    <name evidence="2" type="ORF">XAT740_LOCUS52752</name>
</gene>